<gene>
    <name evidence="2" type="ORF">SAMN05421541_11781</name>
</gene>
<organism evidence="2 3">
    <name type="scientific">Actinoplanes philippinensis</name>
    <dbReference type="NCBI Taxonomy" id="35752"/>
    <lineage>
        <taxon>Bacteria</taxon>
        <taxon>Bacillati</taxon>
        <taxon>Actinomycetota</taxon>
        <taxon>Actinomycetes</taxon>
        <taxon>Micromonosporales</taxon>
        <taxon>Micromonosporaceae</taxon>
        <taxon>Actinoplanes</taxon>
    </lineage>
</organism>
<feature type="region of interest" description="Disordered" evidence="1">
    <location>
        <begin position="179"/>
        <end position="236"/>
    </location>
</feature>
<feature type="compositionally biased region" description="Gly residues" evidence="1">
    <location>
        <begin position="124"/>
        <end position="136"/>
    </location>
</feature>
<dbReference type="STRING" id="35752.SAMN05421541_11781"/>
<feature type="region of interest" description="Disordered" evidence="1">
    <location>
        <begin position="42"/>
        <end position="136"/>
    </location>
</feature>
<feature type="region of interest" description="Disordered" evidence="1">
    <location>
        <begin position="285"/>
        <end position="374"/>
    </location>
</feature>
<evidence type="ECO:0000313" key="3">
    <source>
        <dbReference type="Proteomes" id="UP000199645"/>
    </source>
</evidence>
<sequence length="374" mass="40224">MRHISSRIRYVSSRMRRRVLRYPPPGTWPVIRLTAGTGRDMRRLYGITPGGHPRRRRRGSGRGVNRTRGSTGPMRGVTGRTRRRAGPIRRSAAGPIGRGAGPGRRRAGRPGGPTGPARRDAGRAGRGGVGGARGGGGCGAAGLRGLDRAGHGARGGDGARGGGRQRAFAVPLSGLDRWGRRAGSRRKRCRTHRSGLGWRQERHVHGAGPIVSGDLAGPGGEDGEGGQRGEADEHRHDEHVAPGRAGEAQVFAVHPVESLAQHFEGPREVVVSGQVRHAKLLQTQIERQTGPNSGRTEWGRAGRRTGRTTSGSMGRWNPNAGRDRNEKINLDPFRSLGMNDGTDGKERHERGISTEVTRQNRIKKTNAQARNLDS</sequence>
<reference evidence="2 3" key="1">
    <citation type="submission" date="2016-10" db="EMBL/GenBank/DDBJ databases">
        <authorList>
            <person name="de Groot N.N."/>
        </authorList>
    </citation>
    <scope>NUCLEOTIDE SEQUENCE [LARGE SCALE GENOMIC DNA]</scope>
    <source>
        <strain evidence="2 3">DSM 43019</strain>
    </source>
</reference>
<feature type="compositionally biased region" description="Basic and acidic residues" evidence="1">
    <location>
        <begin position="225"/>
        <end position="236"/>
    </location>
</feature>
<feature type="compositionally biased region" description="Polar residues" evidence="1">
    <location>
        <begin position="354"/>
        <end position="374"/>
    </location>
</feature>
<keyword evidence="3" id="KW-1185">Reference proteome</keyword>
<name>A0A1I2KPJ6_9ACTN</name>
<dbReference type="AlphaFoldDB" id="A0A1I2KPJ6"/>
<dbReference type="Proteomes" id="UP000199645">
    <property type="component" value="Unassembled WGS sequence"/>
</dbReference>
<feature type="compositionally biased region" description="Low complexity" evidence="1">
    <location>
        <begin position="63"/>
        <end position="79"/>
    </location>
</feature>
<evidence type="ECO:0000313" key="2">
    <source>
        <dbReference type="EMBL" id="SFF67137.1"/>
    </source>
</evidence>
<proteinExistence type="predicted"/>
<evidence type="ECO:0000256" key="1">
    <source>
        <dbReference type="SAM" id="MobiDB-lite"/>
    </source>
</evidence>
<accession>A0A1I2KPJ6</accession>
<feature type="compositionally biased region" description="Basic residues" evidence="1">
    <location>
        <begin position="180"/>
        <end position="193"/>
    </location>
</feature>
<protein>
    <submittedName>
        <fullName evidence="2">Uncharacterized protein</fullName>
    </submittedName>
</protein>
<dbReference type="EMBL" id="FONV01000017">
    <property type="protein sequence ID" value="SFF67137.1"/>
    <property type="molecule type" value="Genomic_DNA"/>
</dbReference>
<feature type="compositionally biased region" description="Basic and acidic residues" evidence="1">
    <location>
        <begin position="342"/>
        <end position="352"/>
    </location>
</feature>